<dbReference type="Pfam" id="PF13456">
    <property type="entry name" value="RVT_3"/>
    <property type="match status" value="1"/>
</dbReference>
<dbReference type="GO" id="GO:0004523">
    <property type="term" value="F:RNA-DNA hybrid ribonuclease activity"/>
    <property type="evidence" value="ECO:0007669"/>
    <property type="project" value="InterPro"/>
</dbReference>
<evidence type="ECO:0000259" key="1">
    <source>
        <dbReference type="Pfam" id="PF13456"/>
    </source>
</evidence>
<evidence type="ECO:0000313" key="3">
    <source>
        <dbReference type="Proteomes" id="UP001497516"/>
    </source>
</evidence>
<dbReference type="Gene3D" id="3.30.420.10">
    <property type="entry name" value="Ribonuclease H-like superfamily/Ribonuclease H"/>
    <property type="match status" value="1"/>
</dbReference>
<gene>
    <name evidence="2" type="ORF">LTRI10_LOCUS3556</name>
</gene>
<reference evidence="2 3" key="1">
    <citation type="submission" date="2024-04" db="EMBL/GenBank/DDBJ databases">
        <authorList>
            <person name="Fracassetti M."/>
        </authorList>
    </citation>
    <scope>NUCLEOTIDE SEQUENCE [LARGE SCALE GENOMIC DNA]</scope>
</reference>
<dbReference type="Proteomes" id="UP001497516">
    <property type="component" value="Chromosome 1"/>
</dbReference>
<dbReference type="InterPro" id="IPR036397">
    <property type="entry name" value="RNaseH_sf"/>
</dbReference>
<organism evidence="2 3">
    <name type="scientific">Linum trigynum</name>
    <dbReference type="NCBI Taxonomy" id="586398"/>
    <lineage>
        <taxon>Eukaryota</taxon>
        <taxon>Viridiplantae</taxon>
        <taxon>Streptophyta</taxon>
        <taxon>Embryophyta</taxon>
        <taxon>Tracheophyta</taxon>
        <taxon>Spermatophyta</taxon>
        <taxon>Magnoliopsida</taxon>
        <taxon>eudicotyledons</taxon>
        <taxon>Gunneridae</taxon>
        <taxon>Pentapetalae</taxon>
        <taxon>rosids</taxon>
        <taxon>fabids</taxon>
        <taxon>Malpighiales</taxon>
        <taxon>Linaceae</taxon>
        <taxon>Linum</taxon>
    </lineage>
</organism>
<name>A0AAV2CHC1_9ROSI</name>
<evidence type="ECO:0000313" key="2">
    <source>
        <dbReference type="EMBL" id="CAL1355822.1"/>
    </source>
</evidence>
<dbReference type="EMBL" id="OZ034813">
    <property type="protein sequence ID" value="CAL1355822.1"/>
    <property type="molecule type" value="Genomic_DNA"/>
</dbReference>
<proteinExistence type="predicted"/>
<sequence>MRLQFATPCPAACLAGPAPSPFRCFIDGAVCAESHGAAGMVIVDSAGSIIFALGFRYEGMVDPYLVELPAFRDAIRWCAMHDIQGIEYLGDAQVVVNQIHRGNMMDARGGAILQEINGWKHQMFDFRLWTRSVL</sequence>
<dbReference type="InterPro" id="IPR002156">
    <property type="entry name" value="RNaseH_domain"/>
</dbReference>
<keyword evidence="3" id="KW-1185">Reference proteome</keyword>
<protein>
    <recommendedName>
        <fullName evidence="1">RNase H type-1 domain-containing protein</fullName>
    </recommendedName>
</protein>
<dbReference type="AlphaFoldDB" id="A0AAV2CHC1"/>
<dbReference type="GO" id="GO:0003676">
    <property type="term" value="F:nucleic acid binding"/>
    <property type="evidence" value="ECO:0007669"/>
    <property type="project" value="InterPro"/>
</dbReference>
<feature type="domain" description="RNase H type-1" evidence="1">
    <location>
        <begin position="27"/>
        <end position="123"/>
    </location>
</feature>
<accession>A0AAV2CHC1</accession>